<keyword evidence="3 5" id="KW-1133">Transmembrane helix</keyword>
<feature type="transmembrane region" description="Helical" evidence="5">
    <location>
        <begin position="149"/>
        <end position="173"/>
    </location>
</feature>
<comment type="subcellular location">
    <subcellularLocation>
        <location evidence="1">Membrane</location>
        <topology evidence="1">Multi-pass membrane protein</topology>
    </subcellularLocation>
</comment>
<protein>
    <submittedName>
        <fullName evidence="6">Solute carrier family 46 member 2</fullName>
    </submittedName>
</protein>
<feature type="transmembrane region" description="Helical" evidence="5">
    <location>
        <begin position="56"/>
        <end position="75"/>
    </location>
</feature>
<dbReference type="PANTHER" id="PTHR23507:SF3">
    <property type="entry name" value="THYMIC STROMAL COTRANSPORTER HOMOLOG"/>
    <property type="match status" value="1"/>
</dbReference>
<dbReference type="SUPFAM" id="SSF103473">
    <property type="entry name" value="MFS general substrate transporter"/>
    <property type="match status" value="1"/>
</dbReference>
<feature type="transmembrane region" description="Helical" evidence="5">
    <location>
        <begin position="278"/>
        <end position="298"/>
    </location>
</feature>
<evidence type="ECO:0000256" key="3">
    <source>
        <dbReference type="ARBA" id="ARBA00022989"/>
    </source>
</evidence>
<dbReference type="InterPro" id="IPR036259">
    <property type="entry name" value="MFS_trans_sf"/>
</dbReference>
<evidence type="ECO:0000256" key="5">
    <source>
        <dbReference type="SAM" id="Phobius"/>
    </source>
</evidence>
<dbReference type="Ensembl" id="ENSPKIT00000029974.1">
    <property type="protein sequence ID" value="ENSPKIP00000005957.1"/>
    <property type="gene ID" value="ENSPKIG00000022436.1"/>
</dbReference>
<dbReference type="OrthoDB" id="430300at2759"/>
<dbReference type="GeneTree" id="ENSGT00950000183096"/>
<feature type="transmembrane region" description="Helical" evidence="5">
    <location>
        <begin position="238"/>
        <end position="258"/>
    </location>
</feature>
<reference evidence="6" key="1">
    <citation type="submission" date="2025-08" db="UniProtKB">
        <authorList>
            <consortium name="Ensembl"/>
        </authorList>
    </citation>
    <scope>IDENTIFICATION</scope>
</reference>
<proteinExistence type="predicted"/>
<evidence type="ECO:0000313" key="7">
    <source>
        <dbReference type="Proteomes" id="UP000261540"/>
    </source>
</evidence>
<reference evidence="6" key="2">
    <citation type="submission" date="2025-09" db="UniProtKB">
        <authorList>
            <consortium name="Ensembl"/>
        </authorList>
    </citation>
    <scope>IDENTIFICATION</scope>
</reference>
<feature type="transmembrane region" description="Helical" evidence="5">
    <location>
        <begin position="305"/>
        <end position="323"/>
    </location>
</feature>
<dbReference type="GO" id="GO:0016020">
    <property type="term" value="C:membrane"/>
    <property type="evidence" value="ECO:0007669"/>
    <property type="project" value="UniProtKB-SubCell"/>
</dbReference>
<dbReference type="AlphaFoldDB" id="A0A3B3QGR0"/>
<dbReference type="Gene3D" id="1.20.1250.20">
    <property type="entry name" value="MFS general substrate transporter like domains"/>
    <property type="match status" value="1"/>
</dbReference>
<dbReference type="STRING" id="1676925.ENSPKIP00000005957"/>
<evidence type="ECO:0000256" key="1">
    <source>
        <dbReference type="ARBA" id="ARBA00004141"/>
    </source>
</evidence>
<dbReference type="Proteomes" id="UP000261540">
    <property type="component" value="Unplaced"/>
</dbReference>
<feature type="transmembrane region" description="Helical" evidence="5">
    <location>
        <begin position="364"/>
        <end position="382"/>
    </location>
</feature>
<name>A0A3B3QGR0_9TELE</name>
<feature type="transmembrane region" description="Helical" evidence="5">
    <location>
        <begin position="87"/>
        <end position="107"/>
    </location>
</feature>
<keyword evidence="4 5" id="KW-0472">Membrane</keyword>
<feature type="transmembrane region" description="Helical" evidence="5">
    <location>
        <begin position="185"/>
        <end position="207"/>
    </location>
</feature>
<accession>A0A3B3QGR0</accession>
<evidence type="ECO:0000256" key="2">
    <source>
        <dbReference type="ARBA" id="ARBA00022692"/>
    </source>
</evidence>
<feature type="transmembrane region" description="Helical" evidence="5">
    <location>
        <begin position="113"/>
        <end position="137"/>
    </location>
</feature>
<dbReference type="PANTHER" id="PTHR23507">
    <property type="entry name" value="ZGC:174356"/>
    <property type="match status" value="1"/>
</dbReference>
<keyword evidence="2 5" id="KW-0812">Transmembrane</keyword>
<sequence length="432" mass="47738">MECLASLRTRVHPVVVSAQIASALYDTGLQMVVKERCSDNSTATEEDRQKAISNFYMTYTMLSSLLPFVPAYFLTRYGDRGFRKVPIGIPLLGYLISRTLLLLVILLELPIEVMFGGAVVYGLCGGYSSYWAGVMALESASSQKERRSLCIMGIELAYGIAGFVGSLSSGHIFQIHAIGNKNGVVLVAFCIFLYFLCIIYTFFILVIPGTSAGNVEHRQEGNVGILWNIVEYPRSCNIVIVLLFISAILYDIAVAGGMEMLMSFIMKEPLNWGADQVGYSNAAGFVIFFTSFFGVWLFSKFVADAAMIMIGMVSFAAGIYFMSFVTATYLFYLARSLTLFALIPMPTIRSLLSKQVQPSSYGKILISLQLSFTLASLIYSPIYTKVYQSTLSWFPGFVFLLSSIITVLAIIPISMVGWRMARQEGYVSIEGD</sequence>
<feature type="transmembrane region" description="Helical" evidence="5">
    <location>
        <begin position="394"/>
        <end position="418"/>
    </location>
</feature>
<evidence type="ECO:0000256" key="4">
    <source>
        <dbReference type="ARBA" id="ARBA00023136"/>
    </source>
</evidence>
<keyword evidence="7" id="KW-1185">Reference proteome</keyword>
<evidence type="ECO:0000313" key="6">
    <source>
        <dbReference type="Ensembl" id="ENSPKIP00000005957.1"/>
    </source>
</evidence>
<organism evidence="6 7">
    <name type="scientific">Paramormyrops kingsleyae</name>
    <dbReference type="NCBI Taxonomy" id="1676925"/>
    <lineage>
        <taxon>Eukaryota</taxon>
        <taxon>Metazoa</taxon>
        <taxon>Chordata</taxon>
        <taxon>Craniata</taxon>
        <taxon>Vertebrata</taxon>
        <taxon>Euteleostomi</taxon>
        <taxon>Actinopterygii</taxon>
        <taxon>Neopterygii</taxon>
        <taxon>Teleostei</taxon>
        <taxon>Osteoglossocephala</taxon>
        <taxon>Osteoglossomorpha</taxon>
        <taxon>Osteoglossiformes</taxon>
        <taxon>Mormyridae</taxon>
        <taxon>Paramormyrops</taxon>
    </lineage>
</organism>
<dbReference type="GO" id="GO:0022857">
    <property type="term" value="F:transmembrane transporter activity"/>
    <property type="evidence" value="ECO:0007669"/>
    <property type="project" value="TreeGrafter"/>
</dbReference>